<dbReference type="PRINTS" id="PR00167">
    <property type="entry name" value="CACHANNEL"/>
</dbReference>
<feature type="compositionally biased region" description="Polar residues" evidence="22">
    <location>
        <begin position="1212"/>
        <end position="1222"/>
    </location>
</feature>
<evidence type="ECO:0000259" key="24">
    <source>
        <dbReference type="PROSITE" id="PS50222"/>
    </source>
</evidence>
<dbReference type="Gene3D" id="1.10.287.70">
    <property type="match status" value="4"/>
</dbReference>
<feature type="region of interest" description="Disordered" evidence="22">
    <location>
        <begin position="2031"/>
        <end position="2106"/>
    </location>
</feature>
<feature type="transmembrane region" description="Helical" evidence="23">
    <location>
        <begin position="1387"/>
        <end position="1406"/>
    </location>
</feature>
<dbReference type="GO" id="GO:0005891">
    <property type="term" value="C:voltage-gated calcium channel complex"/>
    <property type="evidence" value="ECO:0007669"/>
    <property type="project" value="InterPro"/>
</dbReference>
<dbReference type="SMART" id="SM01062">
    <property type="entry name" value="Ca_chan_IQ"/>
    <property type="match status" value="1"/>
</dbReference>
<evidence type="ECO:0000313" key="25">
    <source>
        <dbReference type="EMBL" id="KAK1788411.1"/>
    </source>
</evidence>
<keyword evidence="6 21" id="KW-0107">Calcium channel</keyword>
<protein>
    <recommendedName>
        <fullName evidence="21">Voltage-dependent N-type calcium channel subunit alpha</fullName>
    </recommendedName>
</protein>
<dbReference type="FunFam" id="1.20.120.350:FF:000015">
    <property type="entry name" value="Voltage-dependent N-type calcium channel subunit alpha"/>
    <property type="match status" value="1"/>
</dbReference>
<feature type="compositionally biased region" description="Basic residues" evidence="22">
    <location>
        <begin position="1105"/>
        <end position="1120"/>
    </location>
</feature>
<feature type="binding site" evidence="20">
    <location>
        <position position="1531"/>
    </location>
    <ligand>
        <name>Ca(2+)</name>
        <dbReference type="ChEBI" id="CHEBI:29108"/>
    </ligand>
</feature>
<organism evidence="25 26">
    <name type="scientific">Electrophorus voltai</name>
    <dbReference type="NCBI Taxonomy" id="2609070"/>
    <lineage>
        <taxon>Eukaryota</taxon>
        <taxon>Metazoa</taxon>
        <taxon>Chordata</taxon>
        <taxon>Craniata</taxon>
        <taxon>Vertebrata</taxon>
        <taxon>Euteleostomi</taxon>
        <taxon>Actinopterygii</taxon>
        <taxon>Neopterygii</taxon>
        <taxon>Teleostei</taxon>
        <taxon>Ostariophysi</taxon>
        <taxon>Gymnotiformes</taxon>
        <taxon>Gymnotoidei</taxon>
        <taxon>Gymnotidae</taxon>
        <taxon>Electrophorus</taxon>
    </lineage>
</organism>
<evidence type="ECO:0000256" key="10">
    <source>
        <dbReference type="ARBA" id="ARBA00022837"/>
    </source>
</evidence>
<dbReference type="InterPro" id="IPR005821">
    <property type="entry name" value="Ion_trans_dom"/>
</dbReference>
<feature type="compositionally biased region" description="Basic and acidic residues" evidence="22">
    <location>
        <begin position="2418"/>
        <end position="2431"/>
    </location>
</feature>
<comment type="similarity">
    <text evidence="2">Belongs to the calcium channel alpha-1 subunit (TC 1.A.1.11) family. CACNA1B subfamily.</text>
</comment>
<dbReference type="GO" id="GO:0005509">
    <property type="term" value="F:calcium ion binding"/>
    <property type="evidence" value="ECO:0007669"/>
    <property type="project" value="InterPro"/>
</dbReference>
<feature type="transmembrane region" description="Helical" evidence="23">
    <location>
        <begin position="727"/>
        <end position="745"/>
    </location>
</feature>
<accession>A0AAD8YYP2</accession>
<evidence type="ECO:0000256" key="17">
    <source>
        <dbReference type="ARBA" id="ARBA00023303"/>
    </source>
</evidence>
<dbReference type="Pfam" id="PF08763">
    <property type="entry name" value="Ca_chan_IQ"/>
    <property type="match status" value="1"/>
</dbReference>
<feature type="compositionally biased region" description="Basic and acidic residues" evidence="22">
    <location>
        <begin position="1186"/>
        <end position="1198"/>
    </location>
</feature>
<feature type="compositionally biased region" description="Low complexity" evidence="22">
    <location>
        <begin position="2328"/>
        <end position="2340"/>
    </location>
</feature>
<dbReference type="InterPro" id="IPR031649">
    <property type="entry name" value="GPHH_dom"/>
</dbReference>
<dbReference type="PRINTS" id="PR01631">
    <property type="entry name" value="NVDCCALPHA1"/>
</dbReference>
<feature type="transmembrane region" description="Helical" evidence="23">
    <location>
        <begin position="1448"/>
        <end position="1470"/>
    </location>
</feature>
<dbReference type="Pfam" id="PF16905">
    <property type="entry name" value="GPHH"/>
    <property type="match status" value="1"/>
</dbReference>
<dbReference type="InterPro" id="IPR002077">
    <property type="entry name" value="VDCCAlpha1"/>
</dbReference>
<dbReference type="GO" id="GO:0045202">
    <property type="term" value="C:synapse"/>
    <property type="evidence" value="ECO:0007669"/>
    <property type="project" value="GOC"/>
</dbReference>
<feature type="transmembrane region" description="Helical" evidence="23">
    <location>
        <begin position="1317"/>
        <end position="1335"/>
    </location>
</feature>
<keyword evidence="16" id="KW-0325">Glycoprotein</keyword>
<feature type="transmembrane region" description="Helical" evidence="23">
    <location>
        <begin position="1560"/>
        <end position="1585"/>
    </location>
</feature>
<evidence type="ECO:0000256" key="11">
    <source>
        <dbReference type="ARBA" id="ARBA00022882"/>
    </source>
</evidence>
<feature type="transmembrane region" description="Helical" evidence="23">
    <location>
        <begin position="389"/>
        <end position="412"/>
    </location>
</feature>
<keyword evidence="8 20" id="KW-0479">Metal-binding</keyword>
<feature type="transmembrane region" description="Helical" evidence="23">
    <location>
        <begin position="1639"/>
        <end position="1659"/>
    </location>
</feature>
<keyword evidence="17" id="KW-0407">Ion channel</keyword>
<keyword evidence="13" id="KW-0406">Ion transport</keyword>
<evidence type="ECO:0000256" key="12">
    <source>
        <dbReference type="ARBA" id="ARBA00022989"/>
    </source>
</evidence>
<dbReference type="FunFam" id="1.10.287.70:FF:000023">
    <property type="entry name" value="Voltage-dependent R-type calcium channel subunit alpha"/>
    <property type="match status" value="1"/>
</dbReference>
<dbReference type="FunFam" id="1.20.120.350:FF:000001">
    <property type="entry name" value="Voltage-dependent L-type calcium channel subunit alpha"/>
    <property type="match status" value="1"/>
</dbReference>
<keyword evidence="10 20" id="KW-0106">Calcium</keyword>
<feature type="compositionally biased region" description="Basic and acidic residues" evidence="22">
    <location>
        <begin position="1121"/>
        <end position="1132"/>
    </location>
</feature>
<evidence type="ECO:0000256" key="14">
    <source>
        <dbReference type="ARBA" id="ARBA00023136"/>
    </source>
</evidence>
<comment type="caution">
    <text evidence="25">The sequence shown here is derived from an EMBL/GenBank/DDBJ whole genome shotgun (WGS) entry which is preliminary data.</text>
</comment>
<dbReference type="GO" id="GO:0098703">
    <property type="term" value="P:calcium ion import across plasma membrane"/>
    <property type="evidence" value="ECO:0007669"/>
    <property type="project" value="TreeGrafter"/>
</dbReference>
<evidence type="ECO:0000256" key="7">
    <source>
        <dbReference type="ARBA" id="ARBA00022692"/>
    </source>
</evidence>
<keyword evidence="26" id="KW-1185">Reference proteome</keyword>
<keyword evidence="3" id="KW-0813">Transport</keyword>
<feature type="transmembrane region" description="Helical" evidence="23">
    <location>
        <begin position="1762"/>
        <end position="1780"/>
    </location>
</feature>
<feature type="region of interest" description="Disordered" evidence="22">
    <location>
        <begin position="2197"/>
        <end position="2434"/>
    </location>
</feature>
<dbReference type="InterPro" id="IPR027359">
    <property type="entry name" value="Volt_channel_dom_sf"/>
</dbReference>
<sequence length="2533" mass="283583">HVDVFLDPHTPFEYMILATIIANCIVLALEQHLPVGDKTPMSERLDDTEPYFIGIFCFEAGIKIIALGFVFHKGSYLRNGWNGMDFVVVLTGRCLAALGSARLDMRLLGETAGAALGTGAPLRPAPMRQEELLMAHLLSLHPVRTWVTSSLAVMPASLVVLRALAVASSPCSMALLPGAKALTSKKSRRARAAFMYSLPGKAVAAFKVAATRFAPSPTTRARVPFERSPVPPHTEGDALPRGCGGSNACILGMFYTCTVECVLSSCIIAWYGKRTALDQKALQTGQQGRLWGNMWAREFYEGYNECFAALTIQLRRERRGEGTREVGYSPKEDGEDLGGSVNRILATVGSDFDLRTLRAVRVLRPLKLVSGIPSLQVVLKSIMKAMVPLLQIGLLLFFAIVMFAIIGVEFYMGKFHTTCFKKDTDEQAADYPCGMEAPSRLCPDGTECKGYWKGPNFGITNFDNILFAILTVFQCITMEGWTDILYSTNDASGNTWNWLYFIPLIILGSFFMLNLVLGVLSGEFAKERERVEKRQEFLKLRRQQQIERELTGYLEWICKAEEVLLAEEDQNAEEKSPMDGAWYKRKQNNPVLKRAKTKKGKNDLISAEEAEDPFPDISSVAPPGSPFARASLKSAQNGSSSYFRRKEKRVRFFIRRLVKAQSSYWIILFLVGLNTLCVAIVHYDQPEWLTQALYLAEFVFLGLFLSEMTLKMYGLGPRNYFHSSFNCFDFGVIVGSIFEVVWAAIQPGASFGISVLRALRLLRIFKVTKYWNSLRNLVVSLLNSMKSIISLLFLLFLFIVVFALLGMQLFGGQFNFDKETPTTNFDNFPAAIMTVFQILTGEDWNAVMYHGIESQGGVKRGMFSSIYFIVLTLFGNSEPDTLLNVFLAIAVDNLANAQELTKDEEEQEEAAKKCLALQKSMEVKEVSPGSAANISIAAFVKQNRDVLSRSSSVCSAHSPWSSCGYKSRLLRCWCFADHPSFLTSSRFIPCISSREQQRSLQKMSVWEQRTTQLRRHNLRDSNEALYNELEPEERLRVSSALHLRPDMKAHHDRPLLVEQRDATAHDDKPHPAEDCAGGGNGGVAEEHLRKHHRCRGENSESSEGRHHRRHGRGREHHRAARSPEEGSEDREHQHHHSHRARDANGYGSIGNGAKGEPRPRGPREAEGTAEERRRRRPRVKAQSTLDTKDFRENGEGGMHHRATNAEGDGLDTSPTSSPTNPQDVARQEDSDNLKNSTRAGSSAVSIPVTVAALPGDTTIIPVTNVDGDSLLLNDEKKDLDGLNQNAPKQILPYSSMFVFGQSNPVRRLCHYVVNLRYFEMCILMVITMSSIALAAEDPVQAHAPWNNVLKYLDYVFTGVFTFEMVIKMIDLGLLLHPGSYFRDLWNILDFIVVSGALVAFACSGTKGKDINTIKSLRVLRVLRPLKTIKRLPKLKAVFDCVVNSLKNVLNILIVYILFMFIFAVIAVQLFKGKFFYCTDESKALEKDCRGQFLDYDGDEVAAQPREWKKYDFHYDNVLWAFLTLFTVSTGEGWPMVLKHSVDATYEDQGPSPGYRMQTSIFYVVYFVVFPFFFVNIFVALIIITFQEQGDKAMSECILEKNERACIDFAINAKPLTRYMPQDKHSYQYKMWKFVVSTPFEYSILTMIAVNTVVLMMKFYDAPKPYEEMLKWLNIIFTTLFSLECILKIIAFGPLNYLKEAWNIFDFVTVLGSITDILVTEIKNKLINLSFLRLFRAARLIKLLRQGYTIRILLWTFVQSFKALPYVCLLIAMLFFIYAIIGMQVFGNIELNEDTSINHHNNFRTFFQALMLLFRSATGEAWHEIMLACLANRRCDQLSASSGNECGSDFAYFYFVSFIFLCSFLMLNLFVAVIMDNFEYLTRDASILGPHHLDEFIRVWAEYDPAACGRISYLDMYEMLRHMSPPLGLGKKCPSRIAYKRLVRMNMPIADDNTVHFTSTLMALIRTALDIKLASDNELTVGKVYAALMIFDYYKQNRAKQLQQQQSTGGPQSKMGALFKPLLPLTHLHDYELPIKSGRPPPVSQDDAAPQPALPPTTPLMTNGEAVQSRRSAMKPLSPGETAREEKQQRGRLSVQRGRSEDMPNTSKPQELVEMTNMENDSDLGAFSTLEGQGRAASMPRLSTGYQVSLVCRSLTPQPARNLLRHATGTYLAMRVPSPLTGTLSLPVAKPIVDASPMRRSASSLAPRGGGREAKLGEYTLTRLPLAPEPTPTHDRERDRVHHHHHHRCHRRRDKKHKSLDRVISEEQSGSVDMPADPSSKMLPREGSRDGERDRGRSHERKHRSSSAADRNQRYYSCDRYGSLEHCHSQSSGPSRSTSPGDPHEANRLKPGGSSAKGSPVGFTSGTSTLCRGRRQLPQTPLTPRPSVAYKTANSSPVQFSAARSSGTGAGPTRLSRGQSEHDTLLGSDAHHSPVPVTRICSDPNLGPLQRDPHLSEAEDFQDAMSSYGSGRSPRTVASASHVSPGVGSSSALHPQSRSGVPNGYHFTLGVSAAPGSNARVSPGYQEMEKDDWC</sequence>
<feature type="transmembrane region" description="Helical" evidence="23">
    <location>
        <begin position="664"/>
        <end position="682"/>
    </location>
</feature>
<dbReference type="EMBL" id="JAROKS010000023">
    <property type="protein sequence ID" value="KAK1788411.1"/>
    <property type="molecule type" value="Genomic_DNA"/>
</dbReference>
<evidence type="ECO:0000256" key="8">
    <source>
        <dbReference type="ARBA" id="ARBA00022723"/>
    </source>
</evidence>
<feature type="transmembrane region" description="Helical" evidence="23">
    <location>
        <begin position="1355"/>
        <end position="1375"/>
    </location>
</feature>
<keyword evidence="5 21" id="KW-0109">Calcium transport</keyword>
<feature type="transmembrane region" description="Helical" evidence="23">
    <location>
        <begin position="788"/>
        <end position="810"/>
    </location>
</feature>
<reference evidence="25" key="1">
    <citation type="submission" date="2023-03" db="EMBL/GenBank/DDBJ databases">
        <title>Electrophorus voltai genome.</title>
        <authorList>
            <person name="Bian C."/>
        </authorList>
    </citation>
    <scope>NUCLEOTIDE SEQUENCE</scope>
    <source>
        <strain evidence="25">CB-2022</strain>
        <tissue evidence="25">Muscle</tissue>
    </source>
</reference>
<evidence type="ECO:0000256" key="4">
    <source>
        <dbReference type="ARBA" id="ARBA00022553"/>
    </source>
</evidence>
<feature type="transmembrane region" description="Helical" evidence="23">
    <location>
        <begin position="498"/>
        <end position="520"/>
    </location>
</feature>
<evidence type="ECO:0000256" key="20">
    <source>
        <dbReference type="PIRSR" id="PIRSR602077-1"/>
    </source>
</evidence>
<evidence type="ECO:0000256" key="19">
    <source>
        <dbReference type="ARBA" id="ARBA00049617"/>
    </source>
</evidence>
<evidence type="ECO:0000256" key="23">
    <source>
        <dbReference type="SAM" id="Phobius"/>
    </source>
</evidence>
<dbReference type="FunFam" id="1.20.120.350:FF:000011">
    <property type="entry name" value="Voltage-dependent N-type calcium channel subunit alpha"/>
    <property type="match status" value="1"/>
</dbReference>
<comment type="catalytic activity">
    <reaction evidence="18">
        <text>Ca(2+)(in) = Ca(2+)(out)</text>
        <dbReference type="Rhea" id="RHEA:29671"/>
        <dbReference type="ChEBI" id="CHEBI:29108"/>
    </reaction>
</comment>
<feature type="binding site" evidence="20">
    <location>
        <position position="842"/>
    </location>
    <ligand>
        <name>Ca(2+)</name>
        <dbReference type="ChEBI" id="CHEBI:29108"/>
    </ligand>
</feature>
<dbReference type="InterPro" id="IPR050599">
    <property type="entry name" value="VDCC_alpha-1_subunit"/>
</dbReference>
<feature type="domain" description="EF-hand" evidence="24">
    <location>
        <begin position="1890"/>
        <end position="1925"/>
    </location>
</feature>
<feature type="transmembrane region" description="Helical" evidence="23">
    <location>
        <begin position="688"/>
        <end position="706"/>
    </location>
</feature>
<dbReference type="FunFam" id="1.20.120.350:FF:000013">
    <property type="entry name" value="Voltage-dependent N-type calcium channel subunit alpha"/>
    <property type="match status" value="1"/>
</dbReference>
<feature type="region of interest" description="Disordered" evidence="22">
    <location>
        <begin position="1061"/>
        <end position="1241"/>
    </location>
</feature>
<gene>
    <name evidence="25" type="ORF">P4O66_016843</name>
</gene>
<keyword evidence="9" id="KW-0677">Repeat</keyword>
<evidence type="ECO:0000256" key="22">
    <source>
        <dbReference type="SAM" id="MobiDB-lite"/>
    </source>
</evidence>
<dbReference type="Gene3D" id="1.10.238.10">
    <property type="entry name" value="EF-hand"/>
    <property type="match status" value="1"/>
</dbReference>
<feature type="binding site" evidence="20">
    <location>
        <position position="479"/>
    </location>
    <ligand>
        <name>Ca(2+)</name>
        <dbReference type="ChEBI" id="CHEBI:29108"/>
    </ligand>
</feature>
<dbReference type="PROSITE" id="PS50222">
    <property type="entry name" value="EF_HAND_2"/>
    <property type="match status" value="1"/>
</dbReference>
<evidence type="ECO:0000256" key="2">
    <source>
        <dbReference type="ARBA" id="ARBA00005685"/>
    </source>
</evidence>
<keyword evidence="15" id="KW-1015">Disulfide bond</keyword>
<feature type="compositionally biased region" description="Polar residues" evidence="22">
    <location>
        <begin position="2475"/>
        <end position="2499"/>
    </location>
</feature>
<feature type="compositionally biased region" description="Basic and acidic residues" evidence="22">
    <location>
        <begin position="1095"/>
        <end position="1104"/>
    </location>
</feature>
<dbReference type="GO" id="GO:0043025">
    <property type="term" value="C:neuronal cell body"/>
    <property type="evidence" value="ECO:0007669"/>
    <property type="project" value="TreeGrafter"/>
</dbReference>
<dbReference type="InterPro" id="IPR002048">
    <property type="entry name" value="EF_hand_dom"/>
</dbReference>
<evidence type="ECO:0000256" key="1">
    <source>
        <dbReference type="ARBA" id="ARBA00004141"/>
    </source>
</evidence>
<evidence type="ECO:0000256" key="13">
    <source>
        <dbReference type="ARBA" id="ARBA00023065"/>
    </source>
</evidence>
<feature type="non-terminal residue" evidence="25">
    <location>
        <position position="2533"/>
    </location>
</feature>
<feature type="compositionally biased region" description="Polar residues" evidence="22">
    <location>
        <begin position="2391"/>
        <end position="2406"/>
    </location>
</feature>
<dbReference type="InterPro" id="IPR005447">
    <property type="entry name" value="VDCC_N_a1su"/>
</dbReference>
<dbReference type="PANTHER" id="PTHR45628:SF6">
    <property type="entry name" value="VOLTAGE-DEPENDENT N-TYPE CALCIUM CHANNEL SUBUNIT ALPHA-1B"/>
    <property type="match status" value="1"/>
</dbReference>
<feature type="region of interest" description="Disordered" evidence="22">
    <location>
        <begin position="2459"/>
        <end position="2533"/>
    </location>
</feature>
<dbReference type="Pfam" id="PF00520">
    <property type="entry name" value="Ion_trans"/>
    <property type="match status" value="5"/>
</dbReference>
<dbReference type="Proteomes" id="UP001239994">
    <property type="component" value="Unassembled WGS sequence"/>
</dbReference>
<dbReference type="GO" id="GO:0007268">
    <property type="term" value="P:chemical synaptic transmission"/>
    <property type="evidence" value="ECO:0007669"/>
    <property type="project" value="TreeGrafter"/>
</dbReference>
<feature type="compositionally biased region" description="Basic and acidic residues" evidence="22">
    <location>
        <begin position="1061"/>
        <end position="1073"/>
    </location>
</feature>
<evidence type="ECO:0000256" key="3">
    <source>
        <dbReference type="ARBA" id="ARBA00022448"/>
    </source>
</evidence>
<feature type="transmembrane region" description="Helical" evidence="23">
    <location>
        <begin position="1850"/>
        <end position="1874"/>
    </location>
</feature>
<dbReference type="SUPFAM" id="SSF81324">
    <property type="entry name" value="Voltage-gated potassium channels"/>
    <property type="match status" value="5"/>
</dbReference>
<dbReference type="GO" id="GO:0008331">
    <property type="term" value="F:high voltage-gated calcium channel activity"/>
    <property type="evidence" value="ECO:0007669"/>
    <property type="project" value="TreeGrafter"/>
</dbReference>
<dbReference type="InterPro" id="IPR014873">
    <property type="entry name" value="VDCC_a1su_IQ"/>
</dbReference>
<dbReference type="FunFam" id="1.10.238.10:FF:000063">
    <property type="entry name" value="Voltage-dependent N-type calcium channel subunit alpha"/>
    <property type="match status" value="1"/>
</dbReference>
<feature type="transmembrane region" description="Helical" evidence="23">
    <location>
        <begin position="12"/>
        <end position="29"/>
    </location>
</feature>
<keyword evidence="14 23" id="KW-0472">Membrane</keyword>
<evidence type="ECO:0000256" key="9">
    <source>
        <dbReference type="ARBA" id="ARBA00022737"/>
    </source>
</evidence>
<keyword evidence="4" id="KW-0597">Phosphoprotein</keyword>
<evidence type="ECO:0000256" key="15">
    <source>
        <dbReference type="ARBA" id="ARBA00023157"/>
    </source>
</evidence>
<dbReference type="FunFam" id="1.10.287.70:FF:000025">
    <property type="entry name" value="Voltage-dependent R-type calcium channel subunit alpha"/>
    <property type="match status" value="1"/>
</dbReference>
<dbReference type="PANTHER" id="PTHR45628">
    <property type="entry name" value="VOLTAGE-DEPENDENT CALCIUM CHANNEL TYPE A SUBUNIT ALPHA-1"/>
    <property type="match status" value="1"/>
</dbReference>
<feature type="compositionally biased region" description="Basic and acidic residues" evidence="22">
    <location>
        <begin position="1155"/>
        <end position="1172"/>
    </location>
</feature>
<comment type="subcellular location">
    <subcellularLocation>
        <location evidence="1 21">Membrane</location>
        <topology evidence="1 21">Multi-pass membrane protein</topology>
    </subcellularLocation>
</comment>
<feature type="compositionally biased region" description="Basic and acidic residues" evidence="22">
    <location>
        <begin position="2282"/>
        <end position="2296"/>
    </location>
</feature>
<dbReference type="Gene3D" id="6.10.250.2500">
    <property type="match status" value="1"/>
</dbReference>
<evidence type="ECO:0000256" key="16">
    <source>
        <dbReference type="ARBA" id="ARBA00023180"/>
    </source>
</evidence>
<dbReference type="Gene3D" id="6.10.250.2180">
    <property type="match status" value="1"/>
</dbReference>
<proteinExistence type="inferred from homology"/>
<keyword evidence="11 21" id="KW-0851">Voltage-gated channel</keyword>
<feature type="transmembrane region" description="Helical" evidence="23">
    <location>
        <begin position="50"/>
        <end position="71"/>
    </location>
</feature>
<evidence type="ECO:0000256" key="6">
    <source>
        <dbReference type="ARBA" id="ARBA00022673"/>
    </source>
</evidence>
<name>A0AAD8YYP2_9TELE</name>
<feature type="transmembrane region" description="Helical" evidence="23">
    <location>
        <begin position="1671"/>
        <end position="1694"/>
    </location>
</feature>
<feature type="compositionally biased region" description="Basic residues" evidence="22">
    <location>
        <begin position="2240"/>
        <end position="2258"/>
    </location>
</feature>
<evidence type="ECO:0000256" key="21">
    <source>
        <dbReference type="RuleBase" id="RU003808"/>
    </source>
</evidence>
<evidence type="ECO:0000256" key="5">
    <source>
        <dbReference type="ARBA" id="ARBA00022568"/>
    </source>
</evidence>
<feature type="transmembrane region" description="Helical" evidence="23">
    <location>
        <begin position="465"/>
        <end position="486"/>
    </location>
</feature>
<comment type="function">
    <text evidence="19">Voltage-sensitive calcium channels (VSCC) mediate the entry of calcium ions into excitable cells and are also involved in a variety of calcium-dependent processes, including muscle contraction, hormone or neurotransmitter release, gene expression, cell motility, cell division and cell death. This alpha-1B subunit gives rise to N-type calcium currents. N-type calcium channels belong to the 'high-voltage activated' (HVA) group. They are involved in pain signaling. Calcium channels containing alpha-1B subunit may play a role in directed migration of immature neurons. Mediates Ca(2+) release probability at hippocampal neuronal soma and synaptic terminals.</text>
</comment>
<evidence type="ECO:0000313" key="26">
    <source>
        <dbReference type="Proteomes" id="UP001239994"/>
    </source>
</evidence>
<keyword evidence="12 23" id="KW-1133">Transmembrane helix</keyword>
<keyword evidence="7 23" id="KW-0812">Transmembrane</keyword>
<dbReference type="Gene3D" id="1.20.120.350">
    <property type="entry name" value="Voltage-gated potassium channels. Chain C"/>
    <property type="match status" value="4"/>
</dbReference>
<evidence type="ECO:0000256" key="18">
    <source>
        <dbReference type="ARBA" id="ARBA00036634"/>
    </source>
</evidence>